<proteinExistence type="predicted"/>
<evidence type="ECO:0000313" key="1">
    <source>
        <dbReference type="EMBL" id="NAS12505.1"/>
    </source>
</evidence>
<gene>
    <name evidence="1" type="ORF">GTQ38_10870</name>
</gene>
<dbReference type="EMBL" id="WXYO01000005">
    <property type="protein sequence ID" value="NAS12505.1"/>
    <property type="molecule type" value="Genomic_DNA"/>
</dbReference>
<accession>A0A6L9ECM9</accession>
<sequence length="50" mass="5649">MKKLKIRLLGFLNFCCMFVVLGTQALLHGSWTVREPKPVRAEGVGNDSRM</sequence>
<dbReference type="RefSeq" id="WP_161435545.1">
    <property type="nucleotide sequence ID" value="NZ_WXYO01000005.1"/>
</dbReference>
<dbReference type="Proteomes" id="UP000475249">
    <property type="component" value="Unassembled WGS sequence"/>
</dbReference>
<dbReference type="AlphaFoldDB" id="A0A6L9ECM9"/>
<comment type="caution">
    <text evidence="1">The sequence shown here is derived from an EMBL/GenBank/DDBJ whole genome shotgun (WGS) entry which is preliminary data.</text>
</comment>
<name>A0A6L9ECM9_9FLAO</name>
<organism evidence="1 2">
    <name type="scientific">Poritiphilus flavus</name>
    <dbReference type="NCBI Taxonomy" id="2697053"/>
    <lineage>
        <taxon>Bacteria</taxon>
        <taxon>Pseudomonadati</taxon>
        <taxon>Bacteroidota</taxon>
        <taxon>Flavobacteriia</taxon>
        <taxon>Flavobacteriales</taxon>
        <taxon>Flavobacteriaceae</taxon>
        <taxon>Poritiphilus</taxon>
    </lineage>
</organism>
<protein>
    <submittedName>
        <fullName evidence="1">Uncharacterized protein</fullName>
    </submittedName>
</protein>
<reference evidence="1 2" key="1">
    <citation type="submission" date="2020-01" db="EMBL/GenBank/DDBJ databases">
        <title>Bacteria diversity of Porities sp.</title>
        <authorList>
            <person name="Wang G."/>
        </authorList>
    </citation>
    <scope>NUCLEOTIDE SEQUENCE [LARGE SCALE GENOMIC DNA]</scope>
    <source>
        <strain evidence="1 2">R33</strain>
    </source>
</reference>
<evidence type="ECO:0000313" key="2">
    <source>
        <dbReference type="Proteomes" id="UP000475249"/>
    </source>
</evidence>
<keyword evidence="2" id="KW-1185">Reference proteome</keyword>